<evidence type="ECO:0000313" key="3">
    <source>
        <dbReference type="EMBL" id="SNY94730.1"/>
    </source>
</evidence>
<keyword evidence="4" id="KW-1185">Reference proteome</keyword>
<sequence>MRYLRKLLSISFLVLMGLALWQCAKRGTPSGGPKDVTPPKLLKTEPENFTTSFKAEKIRLYFDELIKLEDVQNQLIVSPPLKYPPEVKPLGGANKYIEVIIKDTLKENTTYTLNFGQSIVDNNEGNPNSFLTYVFSTGTYIDSLTLSGAVKDAFNRKADEFISVMLYELDTAYTDSTVYKSPPNYISNTLDSLPLFELKNLKAGQYILVGLKDINKNNQFDQRQDKIGFLKDTITIPTDSIYLLNLFQEKPDYSISVPSYVAKNRILFGYQGNYEDIQIKTLTELPDSVNTIILKDREKDTLDYWLTPTDLDSIIFTVTNTSLERIDTFTVKSRKLALDSLQLSSNISGQMNFEDTFSVLANTPIVELDTSKIWFFKSDSIIAPYSFKKDSVRNKIDFGFEIEPNQSYAFELMPGAITDFFGIQNDTLSYRLSTGSYADYGNLQINVSGATRFPMILQLTDDKGEIQREIYATKPEPFEFNNLDVGKYQLRVIFDDNGNGIWDTGNYLQKIQPEKVSYYPNTIEMRANWEQVENFIILPD</sequence>
<dbReference type="OrthoDB" id="9809989at2"/>
<reference evidence="4" key="1">
    <citation type="submission" date="2017-09" db="EMBL/GenBank/DDBJ databases">
        <authorList>
            <person name="Varghese N."/>
            <person name="Submissions S."/>
        </authorList>
    </citation>
    <scope>NUCLEOTIDE SEQUENCE [LARGE SCALE GENOMIC DNA]</scope>
    <source>
        <strain evidence="4">DSM 25885</strain>
    </source>
</reference>
<evidence type="ECO:0000256" key="1">
    <source>
        <dbReference type="ARBA" id="ARBA00022729"/>
    </source>
</evidence>
<keyword evidence="1" id="KW-0732">Signal</keyword>
<dbReference type="RefSeq" id="WP_097044083.1">
    <property type="nucleotide sequence ID" value="NZ_OBEH01000001.1"/>
</dbReference>
<dbReference type="InterPro" id="IPR032812">
    <property type="entry name" value="SbsA_Ig"/>
</dbReference>
<dbReference type="Pfam" id="PF13205">
    <property type="entry name" value="Big_5"/>
    <property type="match status" value="1"/>
</dbReference>
<protein>
    <submittedName>
        <fullName evidence="3">Ig-like domain-containing protein</fullName>
    </submittedName>
</protein>
<dbReference type="EMBL" id="OBEH01000001">
    <property type="protein sequence ID" value="SNY94730.1"/>
    <property type="molecule type" value="Genomic_DNA"/>
</dbReference>
<evidence type="ECO:0000313" key="4">
    <source>
        <dbReference type="Proteomes" id="UP000219048"/>
    </source>
</evidence>
<dbReference type="AlphaFoldDB" id="A0A285MC49"/>
<accession>A0A285MC49</accession>
<organism evidence="3 4">
    <name type="scientific">Flagellimonas pacifica</name>
    <dbReference type="NCBI Taxonomy" id="1247520"/>
    <lineage>
        <taxon>Bacteria</taxon>
        <taxon>Pseudomonadati</taxon>
        <taxon>Bacteroidota</taxon>
        <taxon>Flavobacteriia</taxon>
        <taxon>Flavobacteriales</taxon>
        <taxon>Flavobacteriaceae</taxon>
        <taxon>Flagellimonas</taxon>
    </lineage>
</organism>
<evidence type="ECO:0000259" key="2">
    <source>
        <dbReference type="Pfam" id="PF13205"/>
    </source>
</evidence>
<dbReference type="Proteomes" id="UP000219048">
    <property type="component" value="Unassembled WGS sequence"/>
</dbReference>
<proteinExistence type="predicted"/>
<feature type="domain" description="SbsA Ig-like" evidence="2">
    <location>
        <begin position="35"/>
        <end position="137"/>
    </location>
</feature>
<gene>
    <name evidence="3" type="ORF">SAMN06265377_0390</name>
</gene>
<name>A0A285MC49_9FLAO</name>